<feature type="transmembrane region" description="Helical" evidence="1">
    <location>
        <begin position="381"/>
        <end position="400"/>
    </location>
</feature>
<dbReference type="RefSeq" id="WP_214175838.1">
    <property type="nucleotide sequence ID" value="NZ_JAHCVK010000005.1"/>
</dbReference>
<comment type="caution">
    <text evidence="2">The sequence shown here is derived from an EMBL/GenBank/DDBJ whole genome shotgun (WGS) entry which is preliminary data.</text>
</comment>
<evidence type="ECO:0000256" key="1">
    <source>
        <dbReference type="SAM" id="Phobius"/>
    </source>
</evidence>
<feature type="transmembrane region" description="Helical" evidence="1">
    <location>
        <begin position="194"/>
        <end position="225"/>
    </location>
</feature>
<gene>
    <name evidence="2" type="ORF">KI810_12280</name>
</gene>
<dbReference type="EMBL" id="JAHCVK010000005">
    <property type="protein sequence ID" value="MBT0653838.1"/>
    <property type="molecule type" value="Genomic_DNA"/>
</dbReference>
<reference evidence="2 3" key="1">
    <citation type="submission" date="2021-05" db="EMBL/GenBank/DDBJ databases">
        <title>The draft genome of Geobacter luticola JCM 17780.</title>
        <authorList>
            <person name="Xu Z."/>
            <person name="Masuda Y."/>
            <person name="Itoh H."/>
            <person name="Senoo K."/>
        </authorList>
    </citation>
    <scope>NUCLEOTIDE SEQUENCE [LARGE SCALE GENOMIC DNA]</scope>
    <source>
        <strain evidence="2 3">JCM 17780</strain>
    </source>
</reference>
<keyword evidence="3" id="KW-1185">Reference proteome</keyword>
<accession>A0ABS5SEP6</accession>
<proteinExistence type="predicted"/>
<feature type="transmembrane region" description="Helical" evidence="1">
    <location>
        <begin position="445"/>
        <end position="466"/>
    </location>
</feature>
<feature type="transmembrane region" description="Helical" evidence="1">
    <location>
        <begin position="245"/>
        <end position="264"/>
    </location>
</feature>
<feature type="transmembrane region" description="Helical" evidence="1">
    <location>
        <begin position="473"/>
        <end position="492"/>
    </location>
</feature>
<feature type="transmembrane region" description="Helical" evidence="1">
    <location>
        <begin position="36"/>
        <end position="56"/>
    </location>
</feature>
<feature type="transmembrane region" description="Helical" evidence="1">
    <location>
        <begin position="115"/>
        <end position="133"/>
    </location>
</feature>
<keyword evidence="1" id="KW-0812">Transmembrane</keyword>
<evidence type="ECO:0000313" key="2">
    <source>
        <dbReference type="EMBL" id="MBT0653838.1"/>
    </source>
</evidence>
<keyword evidence="1" id="KW-1133">Transmembrane helix</keyword>
<feature type="transmembrane region" description="Helical" evidence="1">
    <location>
        <begin position="407"/>
        <end position="425"/>
    </location>
</feature>
<feature type="transmembrane region" description="Helical" evidence="1">
    <location>
        <begin position="145"/>
        <end position="164"/>
    </location>
</feature>
<keyword evidence="1" id="KW-0472">Membrane</keyword>
<evidence type="ECO:0008006" key="4">
    <source>
        <dbReference type="Google" id="ProtNLM"/>
    </source>
</evidence>
<dbReference type="Proteomes" id="UP000756860">
    <property type="component" value="Unassembled WGS sequence"/>
</dbReference>
<sequence>MSPEFRTDGKETAEALADRETEGFLSPSALKGIMSILLVYFGARLVFLALSLSSFVPPDEVTHAGLCKVFSQTALMPVNSPETYQFGLVTNIPWLYYGIMGKLLQVNLFGLSDLVFLRLLNIPLAFGTVWYAVRLLRLFTDDRLTLLLLMVVLTNTPMFSVLSASASYDNMANLLAAMAVYFQFAFFRKRSGGLLVASLICQLAGSLTKITFLPLVLALNILLVLHEWHNLGSFPAGVRQYFRTSARRASLAVALLLIFAGLNLQLYGGNYLRYGVINPGMAEVLSPQAAMKYRLGARGMIFNQYREGTISYMDALMLAGEIEHPGDKADTFFLLMNYENLKRNPQLWMGPAAYAKLWFQNMLGTIFGIKAHLVMLKPPPYLIPVYLLLALAAIGFILRWRPRESGWLPPALAAIVIFYAGYLMYEVNYDNYLNYGEPGLTMYGRYLFLLLAPAYVLICRYLLLLFRSDYVRWSLALATALLFISYDFPWFLMHATPEWYDWLPR</sequence>
<organism evidence="2 3">
    <name type="scientific">Geomobilimonas luticola</name>
    <dbReference type="NCBI Taxonomy" id="1114878"/>
    <lineage>
        <taxon>Bacteria</taxon>
        <taxon>Pseudomonadati</taxon>
        <taxon>Thermodesulfobacteriota</taxon>
        <taxon>Desulfuromonadia</taxon>
        <taxon>Geobacterales</taxon>
        <taxon>Geobacteraceae</taxon>
        <taxon>Geomobilimonas</taxon>
    </lineage>
</organism>
<evidence type="ECO:0000313" key="3">
    <source>
        <dbReference type="Proteomes" id="UP000756860"/>
    </source>
</evidence>
<protein>
    <recommendedName>
        <fullName evidence="4">Glycosyltransferase RgtA/B/C/D-like domain-containing protein</fullName>
    </recommendedName>
</protein>
<name>A0ABS5SEP6_9BACT</name>